<dbReference type="InterPro" id="IPR036397">
    <property type="entry name" value="RNaseH_sf"/>
</dbReference>
<keyword evidence="1" id="KW-0698">rRNA processing</keyword>
<name>A0A3N4LDK8_9PEZI</name>
<dbReference type="CDD" id="cd06137">
    <property type="entry name" value="DEDDh_RNase"/>
    <property type="match status" value="1"/>
</dbReference>
<dbReference type="FunCoup" id="A0A3N4LDK8">
    <property type="interactions" value="75"/>
</dbReference>
<dbReference type="InterPro" id="IPR012337">
    <property type="entry name" value="RNaseH-like_sf"/>
</dbReference>
<dbReference type="Proteomes" id="UP000277580">
    <property type="component" value="Unassembled WGS sequence"/>
</dbReference>
<accession>A0A3N4LDK8</accession>
<keyword evidence="10" id="KW-1185">Reference proteome</keyword>
<comment type="function">
    <text evidence="5">Exoribonuclease involved in ribosome biosynthesis. Involved in the processing of ITS1, the internal transcribed spacer localized between the 18S and 5.8S rRNAs.</text>
</comment>
<reference evidence="9 10" key="1">
    <citation type="journal article" date="2018" name="Nat. Ecol. Evol.">
        <title>Pezizomycetes genomes reveal the molecular basis of ectomycorrhizal truffle lifestyle.</title>
        <authorList>
            <person name="Murat C."/>
            <person name="Payen T."/>
            <person name="Noel B."/>
            <person name="Kuo A."/>
            <person name="Morin E."/>
            <person name="Chen J."/>
            <person name="Kohler A."/>
            <person name="Krizsan K."/>
            <person name="Balestrini R."/>
            <person name="Da Silva C."/>
            <person name="Montanini B."/>
            <person name="Hainaut M."/>
            <person name="Levati E."/>
            <person name="Barry K.W."/>
            <person name="Belfiori B."/>
            <person name="Cichocki N."/>
            <person name="Clum A."/>
            <person name="Dockter R.B."/>
            <person name="Fauchery L."/>
            <person name="Guy J."/>
            <person name="Iotti M."/>
            <person name="Le Tacon F."/>
            <person name="Lindquist E.A."/>
            <person name="Lipzen A."/>
            <person name="Malagnac F."/>
            <person name="Mello A."/>
            <person name="Molinier V."/>
            <person name="Miyauchi S."/>
            <person name="Poulain J."/>
            <person name="Riccioni C."/>
            <person name="Rubini A."/>
            <person name="Sitrit Y."/>
            <person name="Splivallo R."/>
            <person name="Traeger S."/>
            <person name="Wang M."/>
            <person name="Zifcakova L."/>
            <person name="Wipf D."/>
            <person name="Zambonelli A."/>
            <person name="Paolocci F."/>
            <person name="Nowrousian M."/>
            <person name="Ottonello S."/>
            <person name="Baldrian P."/>
            <person name="Spatafora J.W."/>
            <person name="Henrissat B."/>
            <person name="Nagy L.G."/>
            <person name="Aury J.M."/>
            <person name="Wincker P."/>
            <person name="Grigoriev I.V."/>
            <person name="Bonfante P."/>
            <person name="Martin F.M."/>
        </authorList>
    </citation>
    <scope>NUCLEOTIDE SEQUENCE [LARGE SCALE GENOMIC DNA]</scope>
    <source>
        <strain evidence="9 10">CCBAS932</strain>
    </source>
</reference>
<evidence type="ECO:0000313" key="10">
    <source>
        <dbReference type="Proteomes" id="UP000277580"/>
    </source>
</evidence>
<dbReference type="Gene3D" id="3.30.420.10">
    <property type="entry name" value="Ribonuclease H-like superfamily/Ribonuclease H"/>
    <property type="match status" value="1"/>
</dbReference>
<dbReference type="InterPro" id="IPR047021">
    <property type="entry name" value="REXO1/3/4-like"/>
</dbReference>
<feature type="coiled-coil region" evidence="6">
    <location>
        <begin position="465"/>
        <end position="500"/>
    </location>
</feature>
<proteinExistence type="predicted"/>
<dbReference type="GO" id="GO:0006364">
    <property type="term" value="P:rRNA processing"/>
    <property type="evidence" value="ECO:0007669"/>
    <property type="project" value="UniProtKB-KW"/>
</dbReference>
<evidence type="ECO:0000259" key="8">
    <source>
        <dbReference type="SMART" id="SM00479"/>
    </source>
</evidence>
<dbReference type="GO" id="GO:0003676">
    <property type="term" value="F:nucleic acid binding"/>
    <property type="evidence" value="ECO:0007669"/>
    <property type="project" value="InterPro"/>
</dbReference>
<evidence type="ECO:0000256" key="2">
    <source>
        <dbReference type="ARBA" id="ARBA00022722"/>
    </source>
</evidence>
<dbReference type="PANTHER" id="PTHR12801:SF45">
    <property type="entry name" value="RNA EXONUCLEASE 4"/>
    <property type="match status" value="1"/>
</dbReference>
<dbReference type="SMART" id="SM00479">
    <property type="entry name" value="EXOIII"/>
    <property type="match status" value="1"/>
</dbReference>
<sequence length="544" mass="62371">MPRCVPCERDFQDEVALNQHQMYSLNHKNKPARQIRSQKPANEGIPKDYNSTDGYARRTQARPRPSYDSAPHSVQPEVPKYICGHCDSNFKSKRDLEQHSCNTRKGGFSGSESLTQHESTQIEHKFPCAFCYPPCGRKFETLEALDIHSRAVEEKNEMNIARRTKNKWSIIQETPEAIEKLRTMIHSKELLEKSGYKLEPLTEESISDQRKCVNCHEKRFKSRARLNTTCRFHPKKPTKKFNRSTGDREILFPCCGQLEGPDCEKCVVNDQHIYEDFDTFAEKLTFVKTPAPLPGIQKRRAVALDCEMGTSYTNSSELIQLSVVDYFTGESLIDMLVRPKVQLRSFNTRYSGVTREMMAQAIATGEYLNGVEGARNELWKWIDSTTILIGHSLHCDLRELRLAHPLIVDSLLCVPKINASGNGLKTLMKELLGQKVQDSKSGHDCVEDALASRELVIWCIQNEDLVAERAIISQREEEIRRQEREANNILKEERLRLKLEQEQFDGGLESSNSSSAPIPRVGEIMEHDFSYMRDEYYSQGSNSW</sequence>
<dbReference type="PANTHER" id="PTHR12801">
    <property type="entry name" value="RNA EXONUCLEASE REXO1 / RECO3 FAMILY MEMBER-RELATED"/>
    <property type="match status" value="1"/>
</dbReference>
<keyword evidence="4" id="KW-0269">Exonuclease</keyword>
<protein>
    <submittedName>
        <fullName evidence="9">Ribonuclease H-like protein</fullName>
    </submittedName>
</protein>
<dbReference type="InterPro" id="IPR013520">
    <property type="entry name" value="Ribonucl_H"/>
</dbReference>
<evidence type="ECO:0000256" key="6">
    <source>
        <dbReference type="SAM" id="Coils"/>
    </source>
</evidence>
<gene>
    <name evidence="9" type="ORF">P167DRAFT_500739</name>
</gene>
<evidence type="ECO:0000256" key="7">
    <source>
        <dbReference type="SAM" id="MobiDB-lite"/>
    </source>
</evidence>
<dbReference type="InParanoid" id="A0A3N4LDK8"/>
<feature type="domain" description="Exonuclease" evidence="8">
    <location>
        <begin position="300"/>
        <end position="465"/>
    </location>
</feature>
<evidence type="ECO:0000256" key="1">
    <source>
        <dbReference type="ARBA" id="ARBA00022552"/>
    </source>
</evidence>
<dbReference type="GO" id="GO:0004527">
    <property type="term" value="F:exonuclease activity"/>
    <property type="evidence" value="ECO:0007669"/>
    <property type="project" value="UniProtKB-KW"/>
</dbReference>
<organism evidence="9 10">
    <name type="scientific">Morchella conica CCBAS932</name>
    <dbReference type="NCBI Taxonomy" id="1392247"/>
    <lineage>
        <taxon>Eukaryota</taxon>
        <taxon>Fungi</taxon>
        <taxon>Dikarya</taxon>
        <taxon>Ascomycota</taxon>
        <taxon>Pezizomycotina</taxon>
        <taxon>Pezizomycetes</taxon>
        <taxon>Pezizales</taxon>
        <taxon>Morchellaceae</taxon>
        <taxon>Morchella</taxon>
    </lineage>
</organism>
<keyword evidence="6" id="KW-0175">Coiled coil</keyword>
<evidence type="ECO:0000256" key="4">
    <source>
        <dbReference type="ARBA" id="ARBA00022839"/>
    </source>
</evidence>
<feature type="region of interest" description="Disordered" evidence="7">
    <location>
        <begin position="25"/>
        <end position="74"/>
    </location>
</feature>
<dbReference type="GO" id="GO:0000027">
    <property type="term" value="P:ribosomal large subunit assembly"/>
    <property type="evidence" value="ECO:0007669"/>
    <property type="project" value="TreeGrafter"/>
</dbReference>
<evidence type="ECO:0000256" key="5">
    <source>
        <dbReference type="ARBA" id="ARBA00025599"/>
    </source>
</evidence>
<evidence type="ECO:0000256" key="3">
    <source>
        <dbReference type="ARBA" id="ARBA00022801"/>
    </source>
</evidence>
<dbReference type="SUPFAM" id="SSF53098">
    <property type="entry name" value="Ribonuclease H-like"/>
    <property type="match status" value="1"/>
</dbReference>
<dbReference type="OrthoDB" id="16516at2759"/>
<keyword evidence="2" id="KW-0540">Nuclease</keyword>
<keyword evidence="3" id="KW-0378">Hydrolase</keyword>
<dbReference type="GO" id="GO:0005634">
    <property type="term" value="C:nucleus"/>
    <property type="evidence" value="ECO:0007669"/>
    <property type="project" value="TreeGrafter"/>
</dbReference>
<dbReference type="AlphaFoldDB" id="A0A3N4LDK8"/>
<evidence type="ECO:0000313" key="9">
    <source>
        <dbReference type="EMBL" id="RPB16025.1"/>
    </source>
</evidence>
<dbReference type="EMBL" id="ML119110">
    <property type="protein sequence ID" value="RPB16025.1"/>
    <property type="molecule type" value="Genomic_DNA"/>
</dbReference>
<dbReference type="STRING" id="1392247.A0A3N4LDK8"/>